<keyword evidence="6" id="KW-0472">Membrane</keyword>
<feature type="compositionally biased region" description="Polar residues" evidence="5">
    <location>
        <begin position="159"/>
        <end position="172"/>
    </location>
</feature>
<feature type="transmembrane region" description="Helical" evidence="6">
    <location>
        <begin position="318"/>
        <end position="337"/>
    </location>
</feature>
<dbReference type="EMBL" id="SSTD01006964">
    <property type="protein sequence ID" value="TYK19473.1"/>
    <property type="molecule type" value="Genomic_DNA"/>
</dbReference>
<dbReference type="Pfam" id="PF10248">
    <property type="entry name" value="Mlf1IP"/>
    <property type="match status" value="1"/>
</dbReference>
<dbReference type="AlphaFoldDB" id="A0A5D3D7I9"/>
<evidence type="ECO:0000256" key="4">
    <source>
        <dbReference type="ARBA" id="ARBA00022553"/>
    </source>
</evidence>
<evidence type="ECO:0000256" key="2">
    <source>
        <dbReference type="ARBA" id="ARBA00008332"/>
    </source>
</evidence>
<evidence type="ECO:0000256" key="3">
    <source>
        <dbReference type="ARBA" id="ARBA00022490"/>
    </source>
</evidence>
<dbReference type="PANTHER" id="PTHR13105">
    <property type="entry name" value="MYELOID LEUKEMIA FACTOR"/>
    <property type="match status" value="1"/>
</dbReference>
<keyword evidence="6" id="KW-0812">Transmembrane</keyword>
<protein>
    <submittedName>
        <fullName evidence="7">Myeloid leukemia factor 1</fullName>
    </submittedName>
</protein>
<keyword evidence="6" id="KW-1133">Transmembrane helix</keyword>
<evidence type="ECO:0000256" key="6">
    <source>
        <dbReference type="SAM" id="Phobius"/>
    </source>
</evidence>
<comment type="caution">
    <text evidence="7">The sequence shown here is derived from an EMBL/GenBank/DDBJ whole genome shotgun (WGS) entry which is preliminary data.</text>
</comment>
<dbReference type="GO" id="GO:0005737">
    <property type="term" value="C:cytoplasm"/>
    <property type="evidence" value="ECO:0007669"/>
    <property type="project" value="UniProtKB-SubCell"/>
</dbReference>
<comment type="similarity">
    <text evidence="2">Belongs to the MLF family.</text>
</comment>
<accession>A0A5D3D7I9</accession>
<dbReference type="Proteomes" id="UP000321947">
    <property type="component" value="Unassembled WGS sequence"/>
</dbReference>
<proteinExistence type="inferred from homology"/>
<evidence type="ECO:0000313" key="8">
    <source>
        <dbReference type="Proteomes" id="UP000321947"/>
    </source>
</evidence>
<feature type="region of interest" description="Disordered" evidence="5">
    <location>
        <begin position="70"/>
        <end position="201"/>
    </location>
</feature>
<keyword evidence="3" id="KW-0963">Cytoplasm</keyword>
<evidence type="ECO:0000256" key="5">
    <source>
        <dbReference type="SAM" id="MobiDB-lite"/>
    </source>
</evidence>
<organism evidence="7 8">
    <name type="scientific">Cucumis melo var. makuwa</name>
    <name type="common">Oriental melon</name>
    <dbReference type="NCBI Taxonomy" id="1194695"/>
    <lineage>
        <taxon>Eukaryota</taxon>
        <taxon>Viridiplantae</taxon>
        <taxon>Streptophyta</taxon>
        <taxon>Embryophyta</taxon>
        <taxon>Tracheophyta</taxon>
        <taxon>Spermatophyta</taxon>
        <taxon>Magnoliopsida</taxon>
        <taxon>eudicotyledons</taxon>
        <taxon>Gunneridae</taxon>
        <taxon>Pentapetalae</taxon>
        <taxon>rosids</taxon>
        <taxon>fabids</taxon>
        <taxon>Cucurbitales</taxon>
        <taxon>Cucurbitaceae</taxon>
        <taxon>Benincaseae</taxon>
        <taxon>Cucumis</taxon>
    </lineage>
</organism>
<feature type="compositionally biased region" description="Low complexity" evidence="5">
    <location>
        <begin position="148"/>
        <end position="158"/>
    </location>
</feature>
<dbReference type="InterPro" id="IPR019376">
    <property type="entry name" value="Myeloid_leukemia_factor"/>
</dbReference>
<reference evidence="7 8" key="1">
    <citation type="submission" date="2019-08" db="EMBL/GenBank/DDBJ databases">
        <title>Draft genome sequences of two oriental melons (Cucumis melo L. var makuwa).</title>
        <authorList>
            <person name="Kwon S.-Y."/>
        </authorList>
    </citation>
    <scope>NUCLEOTIDE SEQUENCE [LARGE SCALE GENOMIC DNA]</scope>
    <source>
        <strain evidence="8">cv. Chang Bougi</strain>
        <tissue evidence="7">Leaf</tissue>
    </source>
</reference>
<comment type="subcellular location">
    <subcellularLocation>
        <location evidence="1">Cytoplasm</location>
    </subcellularLocation>
</comment>
<name>A0A5D3D7I9_CUCMM</name>
<sequence length="339" mass="37568">MHRRSRGGRDEFFDFGDPFAGFGGFPGQRSLISGFFGGRDPFDDPFFRNPFGSMFEPSFFGGPGIPFANMQPSGFLDHQAPEPKRPRGPIIEELNSDDEERSGKESRNRKNSSKKPLVEDPDDEENRNQALQLMDHRGGQNHRHIQPQTSSFTFQSSSVTYGGSNGTYYTSSRTRRAGSDGVVFEESKEADTATRQATHRVSRGIHTKGHSVTRKLNPDGKVDTMQTLHNLNEDELGSFENAWARNSRSLPGWHGSTNGFDNIAGGIGQNGQMSRGGLALPSTDQHPQVTGRITVEGGHAPGSSRRQQVNRNRRDARWTLLCVEFIISYCPLAYTVGTM</sequence>
<evidence type="ECO:0000256" key="1">
    <source>
        <dbReference type="ARBA" id="ARBA00004496"/>
    </source>
</evidence>
<keyword evidence="4" id="KW-0597">Phosphoprotein</keyword>
<gene>
    <name evidence="7" type="ORF">E5676_scaffold443G001280</name>
</gene>
<evidence type="ECO:0000313" key="7">
    <source>
        <dbReference type="EMBL" id="TYK19473.1"/>
    </source>
</evidence>